<dbReference type="EMBL" id="GL945480">
    <property type="protein sequence ID" value="EGN99202.1"/>
    <property type="molecule type" value="Genomic_DNA"/>
</dbReference>
<evidence type="ECO:0000313" key="1">
    <source>
        <dbReference type="EMBL" id="EGN99202.1"/>
    </source>
</evidence>
<sequence length="111" mass="12689">SRLHHCFRFSRCFEAPISSILQYSQHEIWSNLAIFPSKFTLLEFKSIVSGLSLLLQISYSLNSFTIIFSILYSTSDKFLATCTVIVEPLEAQVHISYRLHLVSNDSTQQIA</sequence>
<proteinExistence type="predicted"/>
<organism evidence="2">
    <name type="scientific">Serpula lacrymans var. lacrymans (strain S7.3)</name>
    <name type="common">Dry rot fungus</name>
    <dbReference type="NCBI Taxonomy" id="936435"/>
    <lineage>
        <taxon>Eukaryota</taxon>
        <taxon>Fungi</taxon>
        <taxon>Dikarya</taxon>
        <taxon>Basidiomycota</taxon>
        <taxon>Agaricomycotina</taxon>
        <taxon>Agaricomycetes</taxon>
        <taxon>Agaricomycetidae</taxon>
        <taxon>Boletales</taxon>
        <taxon>Coniophorineae</taxon>
        <taxon>Serpulaceae</taxon>
        <taxon>Serpula</taxon>
    </lineage>
</organism>
<gene>
    <name evidence="1" type="ORF">SERLA73DRAFT_182083</name>
</gene>
<name>F8PZ89_SERL3</name>
<accession>F8PZ89</accession>
<dbReference type="InParanoid" id="F8PZ89"/>
<dbReference type="Proteomes" id="UP000008063">
    <property type="component" value="Unassembled WGS sequence"/>
</dbReference>
<dbReference type="HOGENOM" id="CLU_2216284_0_0_1"/>
<keyword evidence="2" id="KW-1185">Reference proteome</keyword>
<dbReference type="AlphaFoldDB" id="F8PZ89"/>
<feature type="non-terminal residue" evidence="1">
    <location>
        <position position="1"/>
    </location>
</feature>
<protein>
    <submittedName>
        <fullName evidence="1">Uncharacterized protein</fullName>
    </submittedName>
</protein>
<evidence type="ECO:0000313" key="2">
    <source>
        <dbReference type="Proteomes" id="UP000008063"/>
    </source>
</evidence>
<reference evidence="2" key="1">
    <citation type="journal article" date="2011" name="Science">
        <title>The plant cell wall-decomposing machinery underlies the functional diversity of forest fungi.</title>
        <authorList>
            <person name="Eastwood D.C."/>
            <person name="Floudas D."/>
            <person name="Binder M."/>
            <person name="Majcherczyk A."/>
            <person name="Schneider P."/>
            <person name="Aerts A."/>
            <person name="Asiegbu F.O."/>
            <person name="Baker S.E."/>
            <person name="Barry K."/>
            <person name="Bendiksby M."/>
            <person name="Blumentritt M."/>
            <person name="Coutinho P.M."/>
            <person name="Cullen D."/>
            <person name="de Vries R.P."/>
            <person name="Gathman A."/>
            <person name="Goodell B."/>
            <person name="Henrissat B."/>
            <person name="Ihrmark K."/>
            <person name="Kauserud H."/>
            <person name="Kohler A."/>
            <person name="LaButti K."/>
            <person name="Lapidus A."/>
            <person name="Lavin J.L."/>
            <person name="Lee Y.-H."/>
            <person name="Lindquist E."/>
            <person name="Lilly W."/>
            <person name="Lucas S."/>
            <person name="Morin E."/>
            <person name="Murat C."/>
            <person name="Oguiza J.A."/>
            <person name="Park J."/>
            <person name="Pisabarro A.G."/>
            <person name="Riley R."/>
            <person name="Rosling A."/>
            <person name="Salamov A."/>
            <person name="Schmidt O."/>
            <person name="Schmutz J."/>
            <person name="Skrede I."/>
            <person name="Stenlid J."/>
            <person name="Wiebenga A."/>
            <person name="Xie X."/>
            <person name="Kuees U."/>
            <person name="Hibbett D.S."/>
            <person name="Hoffmeister D."/>
            <person name="Hoegberg N."/>
            <person name="Martin F."/>
            <person name="Grigoriev I.V."/>
            <person name="Watkinson S.C."/>
        </authorList>
    </citation>
    <scope>NUCLEOTIDE SEQUENCE [LARGE SCALE GENOMIC DNA]</scope>
    <source>
        <strain evidence="2">strain S7.3</strain>
    </source>
</reference>